<dbReference type="KEGG" id="vg:55811516"/>
<sequence>MFEKTFDVKLNGQLVKCKSYTLHDYTKLIISKDSPTSDAMKSVYTEIINKCTGLTNLPKHDAELVLINLIANSEHFGEVKQDYVCECGHTQPVNLDVSKVQIDYGESSLEKLYPFKKFKLAFKWPELWDDDDIPTMIAKSIESIYVGNEKILIEDLNELEIEDLYNAITEDDINYIKKFLLAPMPVLVVPITCAQCGKAHVHVIKGFKEFVEIL</sequence>
<dbReference type="GeneID" id="55811516"/>
<organism evidence="1 2">
    <name type="scientific">Acinetobacter phage AbTZA1</name>
    <dbReference type="NCBI Taxonomy" id="2500827"/>
    <lineage>
        <taxon>Viruses</taxon>
        <taxon>Duplodnaviria</taxon>
        <taxon>Heunggongvirae</taxon>
        <taxon>Uroviricota</taxon>
        <taxon>Caudoviricetes</taxon>
        <taxon>Pantevenvirales</taxon>
        <taxon>Straboviridae</taxon>
        <taxon>Twarogvirinae</taxon>
        <taxon>Hadassahvirus</taxon>
        <taxon>Hadassahvirus azbtza1</taxon>
    </lineage>
</organism>
<evidence type="ECO:0000313" key="1">
    <source>
        <dbReference type="EMBL" id="AZU98602.1"/>
    </source>
</evidence>
<dbReference type="RefSeq" id="YP_009882220.1">
    <property type="nucleotide sequence ID" value="NC_049445.1"/>
</dbReference>
<keyword evidence="2" id="KW-1185">Reference proteome</keyword>
<proteinExistence type="predicted"/>
<accession>A0A3T0IGR1</accession>
<protein>
    <submittedName>
        <fullName evidence="1">Baseplate assembly chaperone</fullName>
    </submittedName>
</protein>
<dbReference type="InterPro" id="IPR024364">
    <property type="entry name" value="Baseplate_phage_T4-like"/>
</dbReference>
<evidence type="ECO:0000313" key="2">
    <source>
        <dbReference type="Proteomes" id="UP000287416"/>
    </source>
</evidence>
<dbReference type="EMBL" id="MK278860">
    <property type="protein sequence ID" value="AZU98602.1"/>
    <property type="molecule type" value="Genomic_DNA"/>
</dbReference>
<dbReference type="Proteomes" id="UP000287416">
    <property type="component" value="Segment"/>
</dbReference>
<reference evidence="1 2" key="1">
    <citation type="submission" date="2018-12" db="EMBL/GenBank/DDBJ databases">
        <title>Successful treatment of antibiotic resistant microbial bone infection with bacteriophages.</title>
        <authorList>
            <person name="Nir-Paz R."/>
            <person name="Gelman D."/>
            <person name="Khouri A."/>
            <person name="Sisson B.M."/>
            <person name="Fackler J."/>
            <person name="Oren S.A."/>
            <person name="Khalifa L."/>
            <person name="Rimon A."/>
            <person name="Glazer S.C."/>
            <person name="Moses A.E."/>
            <person name="Yoram W."/>
            <person name="Schooley R.T."/>
            <person name="Hazan R."/>
        </authorList>
    </citation>
    <scope>NUCLEOTIDE SEQUENCE [LARGE SCALE GENOMIC DNA]</scope>
</reference>
<name>A0A3T0IGR1_9CAUD</name>
<dbReference type="Pfam" id="PF12322">
    <property type="entry name" value="T4_baseplate"/>
    <property type="match status" value="1"/>
</dbReference>